<accession>A0ABW6M7J8</accession>
<protein>
    <submittedName>
        <fullName evidence="1">DUF742 domain-containing protein</fullName>
    </submittedName>
</protein>
<proteinExistence type="predicted"/>
<dbReference type="PANTHER" id="PTHR36221">
    <property type="entry name" value="DUF742 DOMAIN-CONTAINING PROTEIN"/>
    <property type="match status" value="1"/>
</dbReference>
<name>A0ABW6M7J8_9ACTN</name>
<gene>
    <name evidence="1" type="ORF">ACFYNQ_23245</name>
</gene>
<sequence>MTSTGHGGDPLVRTYVVTGGRAAASRNTFDFVTLVALSPYSPQPSRAQLNHEQNAILDLLARSAQSVAELGALLDLPICVVRILLADLMETGHITTAGRIHEAAEAPDRMILEAVLEGLHKL</sequence>
<evidence type="ECO:0000313" key="2">
    <source>
        <dbReference type="Proteomes" id="UP001601303"/>
    </source>
</evidence>
<dbReference type="Pfam" id="PF05331">
    <property type="entry name" value="DUF742"/>
    <property type="match status" value="1"/>
</dbReference>
<dbReference type="RefSeq" id="WP_388108710.1">
    <property type="nucleotide sequence ID" value="NZ_JBIAHM010000008.1"/>
</dbReference>
<comment type="caution">
    <text evidence="1">The sequence shown here is derived from an EMBL/GenBank/DDBJ whole genome shotgun (WGS) entry which is preliminary data.</text>
</comment>
<dbReference type="Proteomes" id="UP001601303">
    <property type="component" value="Unassembled WGS sequence"/>
</dbReference>
<organism evidence="1 2">
    <name type="scientific">Streptomyces hokutonensis</name>
    <dbReference type="NCBI Taxonomy" id="1306990"/>
    <lineage>
        <taxon>Bacteria</taxon>
        <taxon>Bacillati</taxon>
        <taxon>Actinomycetota</taxon>
        <taxon>Actinomycetes</taxon>
        <taxon>Kitasatosporales</taxon>
        <taxon>Streptomycetaceae</taxon>
        <taxon>Streptomyces</taxon>
    </lineage>
</organism>
<dbReference type="EMBL" id="JBIAHM010000008">
    <property type="protein sequence ID" value="MFE9601468.1"/>
    <property type="molecule type" value="Genomic_DNA"/>
</dbReference>
<evidence type="ECO:0000313" key="1">
    <source>
        <dbReference type="EMBL" id="MFE9601468.1"/>
    </source>
</evidence>
<dbReference type="PANTHER" id="PTHR36221:SF1">
    <property type="entry name" value="DUF742 DOMAIN-CONTAINING PROTEIN"/>
    <property type="match status" value="1"/>
</dbReference>
<keyword evidence="2" id="KW-1185">Reference proteome</keyword>
<dbReference type="InterPro" id="IPR007995">
    <property type="entry name" value="DUF742"/>
</dbReference>
<reference evidence="1 2" key="1">
    <citation type="submission" date="2024-10" db="EMBL/GenBank/DDBJ databases">
        <title>The Natural Products Discovery Center: Release of the First 8490 Sequenced Strains for Exploring Actinobacteria Biosynthetic Diversity.</title>
        <authorList>
            <person name="Kalkreuter E."/>
            <person name="Kautsar S.A."/>
            <person name="Yang D."/>
            <person name="Bader C.D."/>
            <person name="Teijaro C.N."/>
            <person name="Fluegel L."/>
            <person name="Davis C.M."/>
            <person name="Simpson J.R."/>
            <person name="Lauterbach L."/>
            <person name="Steele A.D."/>
            <person name="Gui C."/>
            <person name="Meng S."/>
            <person name="Li G."/>
            <person name="Viehrig K."/>
            <person name="Ye F."/>
            <person name="Su P."/>
            <person name="Kiefer A.F."/>
            <person name="Nichols A."/>
            <person name="Cepeda A.J."/>
            <person name="Yan W."/>
            <person name="Fan B."/>
            <person name="Jiang Y."/>
            <person name="Adhikari A."/>
            <person name="Zheng C.-J."/>
            <person name="Schuster L."/>
            <person name="Cowan T.M."/>
            <person name="Smanski M.J."/>
            <person name="Chevrette M.G."/>
            <person name="De Carvalho L.P.S."/>
            <person name="Shen B."/>
        </authorList>
    </citation>
    <scope>NUCLEOTIDE SEQUENCE [LARGE SCALE GENOMIC DNA]</scope>
    <source>
        <strain evidence="1 2">NPDC006488</strain>
    </source>
</reference>